<organism evidence="2 3">
    <name type="scientific">Mycena metata</name>
    <dbReference type="NCBI Taxonomy" id="1033252"/>
    <lineage>
        <taxon>Eukaryota</taxon>
        <taxon>Fungi</taxon>
        <taxon>Dikarya</taxon>
        <taxon>Basidiomycota</taxon>
        <taxon>Agaricomycotina</taxon>
        <taxon>Agaricomycetes</taxon>
        <taxon>Agaricomycetidae</taxon>
        <taxon>Agaricales</taxon>
        <taxon>Marasmiineae</taxon>
        <taxon>Mycenaceae</taxon>
        <taxon>Mycena</taxon>
    </lineage>
</organism>
<evidence type="ECO:0000313" key="2">
    <source>
        <dbReference type="EMBL" id="KAJ7742045.1"/>
    </source>
</evidence>
<dbReference type="Proteomes" id="UP001215598">
    <property type="component" value="Unassembled WGS sequence"/>
</dbReference>
<name>A0AAD7N1V2_9AGAR</name>
<sequence>MPVILCHCAVLGAMSLNTATHPAVPVANTIDPRPLANPSRGAQGGLITAVTPTGLTASVTPTEFTISSPDSLSHSLRII</sequence>
<protein>
    <recommendedName>
        <fullName evidence="4">Secreted protein</fullName>
    </recommendedName>
</protein>
<dbReference type="EMBL" id="JARKIB010000096">
    <property type="protein sequence ID" value="KAJ7742045.1"/>
    <property type="molecule type" value="Genomic_DNA"/>
</dbReference>
<keyword evidence="3" id="KW-1185">Reference proteome</keyword>
<evidence type="ECO:0000256" key="1">
    <source>
        <dbReference type="SAM" id="SignalP"/>
    </source>
</evidence>
<comment type="caution">
    <text evidence="2">The sequence shown here is derived from an EMBL/GenBank/DDBJ whole genome shotgun (WGS) entry which is preliminary data.</text>
</comment>
<feature type="chain" id="PRO_5042114684" description="Secreted protein" evidence="1">
    <location>
        <begin position="20"/>
        <end position="79"/>
    </location>
</feature>
<keyword evidence="1" id="KW-0732">Signal</keyword>
<dbReference type="AlphaFoldDB" id="A0AAD7N1V2"/>
<reference evidence="2" key="1">
    <citation type="submission" date="2023-03" db="EMBL/GenBank/DDBJ databases">
        <title>Massive genome expansion in bonnet fungi (Mycena s.s.) driven by repeated elements and novel gene families across ecological guilds.</title>
        <authorList>
            <consortium name="Lawrence Berkeley National Laboratory"/>
            <person name="Harder C.B."/>
            <person name="Miyauchi S."/>
            <person name="Viragh M."/>
            <person name="Kuo A."/>
            <person name="Thoen E."/>
            <person name="Andreopoulos B."/>
            <person name="Lu D."/>
            <person name="Skrede I."/>
            <person name="Drula E."/>
            <person name="Henrissat B."/>
            <person name="Morin E."/>
            <person name="Kohler A."/>
            <person name="Barry K."/>
            <person name="LaButti K."/>
            <person name="Morin E."/>
            <person name="Salamov A."/>
            <person name="Lipzen A."/>
            <person name="Mereny Z."/>
            <person name="Hegedus B."/>
            <person name="Baldrian P."/>
            <person name="Stursova M."/>
            <person name="Weitz H."/>
            <person name="Taylor A."/>
            <person name="Grigoriev I.V."/>
            <person name="Nagy L.G."/>
            <person name="Martin F."/>
            <person name="Kauserud H."/>
        </authorList>
    </citation>
    <scope>NUCLEOTIDE SEQUENCE</scope>
    <source>
        <strain evidence="2">CBHHK182m</strain>
    </source>
</reference>
<accession>A0AAD7N1V2</accession>
<evidence type="ECO:0000313" key="3">
    <source>
        <dbReference type="Proteomes" id="UP001215598"/>
    </source>
</evidence>
<gene>
    <name evidence="2" type="ORF">B0H16DRAFT_1728293</name>
</gene>
<proteinExistence type="predicted"/>
<evidence type="ECO:0008006" key="4">
    <source>
        <dbReference type="Google" id="ProtNLM"/>
    </source>
</evidence>
<feature type="signal peptide" evidence="1">
    <location>
        <begin position="1"/>
        <end position="19"/>
    </location>
</feature>